<keyword evidence="17" id="KW-1185">Reference proteome</keyword>
<evidence type="ECO:0000313" key="17">
    <source>
        <dbReference type="Proteomes" id="UP000007110"/>
    </source>
</evidence>
<evidence type="ECO:0000256" key="7">
    <source>
        <dbReference type="ARBA" id="ARBA00023136"/>
    </source>
</evidence>
<dbReference type="InterPro" id="IPR017978">
    <property type="entry name" value="GPCR_3_C"/>
</dbReference>
<keyword evidence="3 13" id="KW-0812">Transmembrane</keyword>
<evidence type="ECO:0000256" key="11">
    <source>
        <dbReference type="ARBA" id="ARBA00073785"/>
    </source>
</evidence>
<dbReference type="PRINTS" id="PR01177">
    <property type="entry name" value="GABAB1RECPTR"/>
</dbReference>
<evidence type="ECO:0000256" key="5">
    <source>
        <dbReference type="ARBA" id="ARBA00022989"/>
    </source>
</evidence>
<keyword evidence="7 13" id="KW-0472">Membrane</keyword>
<dbReference type="GO" id="GO:0038039">
    <property type="term" value="C:G protein-coupled receptor heterodimeric complex"/>
    <property type="evidence" value="ECO:0000318"/>
    <property type="project" value="GO_Central"/>
</dbReference>
<dbReference type="OrthoDB" id="2150267at2759"/>
<keyword evidence="4 14" id="KW-0732">Signal</keyword>
<feature type="transmembrane region" description="Helical" evidence="13">
    <location>
        <begin position="693"/>
        <end position="716"/>
    </location>
</feature>
<feature type="transmembrane region" description="Helical" evidence="13">
    <location>
        <begin position="455"/>
        <end position="479"/>
    </location>
</feature>
<dbReference type="PANTHER" id="PTHR10519:SF79">
    <property type="entry name" value="RECEPTOR LIGAND BINDING REGION DOMAIN-CONTAINING PROTEIN"/>
    <property type="match status" value="1"/>
</dbReference>
<organism evidence="16 17">
    <name type="scientific">Strongylocentrotus purpuratus</name>
    <name type="common">Purple sea urchin</name>
    <dbReference type="NCBI Taxonomy" id="7668"/>
    <lineage>
        <taxon>Eukaryota</taxon>
        <taxon>Metazoa</taxon>
        <taxon>Echinodermata</taxon>
        <taxon>Eleutherozoa</taxon>
        <taxon>Echinozoa</taxon>
        <taxon>Echinoidea</taxon>
        <taxon>Euechinoidea</taxon>
        <taxon>Echinacea</taxon>
        <taxon>Camarodonta</taxon>
        <taxon>Echinidea</taxon>
        <taxon>Strongylocentrotidae</taxon>
        <taxon>Strongylocentrotus</taxon>
    </lineage>
</organism>
<dbReference type="OMA" id="ICKAREW"/>
<name>A0A7M7HIT0_STRPU</name>
<dbReference type="InParanoid" id="A0A7M7HIT0"/>
<evidence type="ECO:0000256" key="8">
    <source>
        <dbReference type="ARBA" id="ARBA00023170"/>
    </source>
</evidence>
<reference evidence="16" key="2">
    <citation type="submission" date="2021-01" db="UniProtKB">
        <authorList>
            <consortium name="EnsemblMetazoa"/>
        </authorList>
    </citation>
    <scope>IDENTIFICATION</scope>
</reference>
<dbReference type="AlphaFoldDB" id="A0A7M7HIT0"/>
<dbReference type="InterPro" id="IPR001828">
    <property type="entry name" value="ANF_lig-bd_rcpt"/>
</dbReference>
<keyword evidence="10" id="KW-0807">Transducer</keyword>
<keyword evidence="5 13" id="KW-1133">Transmembrane helix</keyword>
<evidence type="ECO:0000256" key="3">
    <source>
        <dbReference type="ARBA" id="ARBA00022692"/>
    </source>
</evidence>
<dbReference type="PRINTS" id="PR01176">
    <property type="entry name" value="GABABRECEPTR"/>
</dbReference>
<dbReference type="GO" id="GO:0007214">
    <property type="term" value="P:gamma-aminobutyric acid signaling pathway"/>
    <property type="evidence" value="ECO:0000318"/>
    <property type="project" value="GO_Central"/>
</dbReference>
<dbReference type="RefSeq" id="XP_011680778.1">
    <property type="nucleotide sequence ID" value="XM_011682476.2"/>
</dbReference>
<dbReference type="CDD" id="cd06366">
    <property type="entry name" value="PBP1_GABAb_receptor"/>
    <property type="match status" value="1"/>
</dbReference>
<evidence type="ECO:0000256" key="9">
    <source>
        <dbReference type="ARBA" id="ARBA00023180"/>
    </source>
</evidence>
<dbReference type="PROSITE" id="PS50259">
    <property type="entry name" value="G_PROTEIN_RECEP_F3_4"/>
    <property type="match status" value="1"/>
</dbReference>
<feature type="transmembrane region" description="Helical" evidence="13">
    <location>
        <begin position="663"/>
        <end position="687"/>
    </location>
</feature>
<dbReference type="Pfam" id="PF00003">
    <property type="entry name" value="7tm_3"/>
    <property type="match status" value="1"/>
</dbReference>
<dbReference type="Proteomes" id="UP000007110">
    <property type="component" value="Unassembled WGS sequence"/>
</dbReference>
<dbReference type="EnsemblMetazoa" id="XM_011682476">
    <property type="protein sequence ID" value="XP_011680778"/>
    <property type="gene ID" value="LOC105446098"/>
</dbReference>
<feature type="signal peptide" evidence="14">
    <location>
        <begin position="1"/>
        <end position="22"/>
    </location>
</feature>
<dbReference type="GeneID" id="105446098"/>
<dbReference type="GO" id="GO:0004965">
    <property type="term" value="F:G protein-coupled GABA receptor activity"/>
    <property type="evidence" value="ECO:0000318"/>
    <property type="project" value="GO_Central"/>
</dbReference>
<dbReference type="FunFam" id="3.40.50.2300:FF:000063">
    <property type="entry name" value="Gamma-aminobutyric acid type B receptor subunit"/>
    <property type="match status" value="1"/>
</dbReference>
<evidence type="ECO:0000256" key="4">
    <source>
        <dbReference type="ARBA" id="ARBA00022729"/>
    </source>
</evidence>
<keyword evidence="6" id="KW-0297">G-protein coupled receptor</keyword>
<feature type="region of interest" description="Disordered" evidence="12">
    <location>
        <begin position="744"/>
        <end position="763"/>
    </location>
</feature>
<keyword evidence="8" id="KW-0675">Receptor</keyword>
<feature type="transmembrane region" description="Helical" evidence="13">
    <location>
        <begin position="630"/>
        <end position="651"/>
    </location>
</feature>
<keyword evidence="9" id="KW-0325">Glycoprotein</keyword>
<evidence type="ECO:0000256" key="14">
    <source>
        <dbReference type="SAM" id="SignalP"/>
    </source>
</evidence>
<dbReference type="KEGG" id="spu:105446098"/>
<feature type="transmembrane region" description="Helical" evidence="13">
    <location>
        <begin position="530"/>
        <end position="549"/>
    </location>
</feature>
<dbReference type="SUPFAM" id="SSF53822">
    <property type="entry name" value="Periplasmic binding protein-like I"/>
    <property type="match status" value="1"/>
</dbReference>
<dbReference type="PANTHER" id="PTHR10519">
    <property type="entry name" value="GABA-B RECEPTOR"/>
    <property type="match status" value="1"/>
</dbReference>
<dbReference type="Pfam" id="PF01094">
    <property type="entry name" value="ANF_receptor"/>
    <property type="match status" value="1"/>
</dbReference>
<dbReference type="Gene3D" id="3.40.50.2300">
    <property type="match status" value="2"/>
</dbReference>
<keyword evidence="2" id="KW-1003">Cell membrane</keyword>
<accession>A0A7M7HIT0</accession>
<evidence type="ECO:0000256" key="6">
    <source>
        <dbReference type="ARBA" id="ARBA00023040"/>
    </source>
</evidence>
<dbReference type="InterPro" id="IPR002455">
    <property type="entry name" value="GPCR3_GABA-B"/>
</dbReference>
<dbReference type="CDD" id="cd15047">
    <property type="entry name" value="7tmC_GABA-B-like"/>
    <property type="match status" value="1"/>
</dbReference>
<comment type="subcellular location">
    <subcellularLocation>
        <location evidence="1">Cell membrane</location>
        <topology evidence="1">Multi-pass membrane protein</topology>
    </subcellularLocation>
</comment>
<evidence type="ECO:0000256" key="12">
    <source>
        <dbReference type="SAM" id="MobiDB-lite"/>
    </source>
</evidence>
<evidence type="ECO:0000259" key="15">
    <source>
        <dbReference type="PROSITE" id="PS50259"/>
    </source>
</evidence>
<evidence type="ECO:0000256" key="13">
    <source>
        <dbReference type="SAM" id="Phobius"/>
    </source>
</evidence>
<protein>
    <recommendedName>
        <fullName evidence="11">Gamma-aminobutyric acid type B receptor subunit 2</fullName>
    </recommendedName>
</protein>
<reference evidence="17" key="1">
    <citation type="submission" date="2015-02" db="EMBL/GenBank/DDBJ databases">
        <title>Genome sequencing for Strongylocentrotus purpuratus.</title>
        <authorList>
            <person name="Murali S."/>
            <person name="Liu Y."/>
            <person name="Vee V."/>
            <person name="English A."/>
            <person name="Wang M."/>
            <person name="Skinner E."/>
            <person name="Han Y."/>
            <person name="Muzny D.M."/>
            <person name="Worley K.C."/>
            <person name="Gibbs R.A."/>
        </authorList>
    </citation>
    <scope>NUCLEOTIDE SEQUENCE</scope>
</reference>
<feature type="domain" description="G-protein coupled receptors family 3 profile" evidence="15">
    <location>
        <begin position="454"/>
        <end position="722"/>
    </location>
</feature>
<feature type="transmembrane region" description="Helical" evidence="13">
    <location>
        <begin position="570"/>
        <end position="591"/>
    </location>
</feature>
<dbReference type="InterPro" id="IPR028082">
    <property type="entry name" value="Peripla_BP_I"/>
</dbReference>
<sequence length="763" mass="85163">MSSCVCFGVWLLLVFGGSVVETKTPLYIAGLFPLSPGGWIENYGNQSLISVSMAIDLINNRSDILPDHDLVLVYNDSKASSGHALNALFHHLYTPPTKIALVGELLSSVTVQLAQVTGLWKFIEMAYASSLITLSDRHLFPYFFRTIASSAEINLVQLAIMQQYGWTKVAIIYETNALHAGVSSNLQALCEQRNMSVLASESFTHDPSDAVQRLKQKDVRIIVGNFYENTARKVFCEAYKHNLFGASYVWFLVGYYTPDWQHRVDPGVIDCTPQQILVASEGYLTATWSMNGREGKVTITGRTPQEFRNDMAAILGHVIDLNGQDVAANAHDAVWAIALGLNASIPDIAPRTLEQYSYGDQEMADIFKANIEHVEFDGVSGPVSFSPVGDRIGVFLVEQNRDGFERVIGTVQRDKSIHWLFPLANIWRNNDGEPPSDHDKTRIIRVYQGVPTLEVMIIGILATAGVLLAISFLIFNVAYRNIRVIKMSSPRMNNLIVIGIIIAYLSAVLFGLDYDRMSDVTRKYICTARLWTITIAFTLAFGGMFTKMWRVYTIVIYKKTQRKVIKDIQLFAIIAAFLIIDLIILILREIIDSYYIIEESTRKPQTAEDIRHDVVFVDFHKNCVSTRETVWLTMLMVIKLFVMIFGALLAWQTRNVNVPALNDSYHVGLSIYNVAICCAVAVPLSIFKVGNLAVAYGLVASFMLLCATTTLCLLFFPKALAVRRGLNSVGPDHRIKNISSTIETSSTRNETARLKARMPVTSA</sequence>
<feature type="chain" id="PRO_5029753855" description="Gamma-aminobutyric acid type B receptor subunit 2" evidence="14">
    <location>
        <begin position="23"/>
        <end position="763"/>
    </location>
</feature>
<feature type="transmembrane region" description="Helical" evidence="13">
    <location>
        <begin position="491"/>
        <end position="510"/>
    </location>
</feature>
<proteinExistence type="predicted"/>
<evidence type="ECO:0000256" key="10">
    <source>
        <dbReference type="ARBA" id="ARBA00023224"/>
    </source>
</evidence>
<evidence type="ECO:0000313" key="16">
    <source>
        <dbReference type="EnsemblMetazoa" id="XP_011680778"/>
    </source>
</evidence>
<evidence type="ECO:0000256" key="1">
    <source>
        <dbReference type="ARBA" id="ARBA00004651"/>
    </source>
</evidence>
<evidence type="ECO:0000256" key="2">
    <source>
        <dbReference type="ARBA" id="ARBA00022475"/>
    </source>
</evidence>